<dbReference type="InterPro" id="IPR001789">
    <property type="entry name" value="Sig_transdc_resp-reg_receiver"/>
</dbReference>
<keyword evidence="2 8" id="KW-0597">Phosphoprotein</keyword>
<evidence type="ECO:0000256" key="2">
    <source>
        <dbReference type="ARBA" id="ARBA00022553"/>
    </source>
</evidence>
<dbReference type="InterPro" id="IPR016032">
    <property type="entry name" value="Sig_transdc_resp-reg_C-effctor"/>
</dbReference>
<reference evidence="13" key="1">
    <citation type="journal article" date="2016" name="Genome Announc.">
        <title>Complete genome sequence of Alkaliphilus metalliredigens strain QYMF, an alkaliphilic and metal-reducing bacterium isolated from borax-contaminated leachate ponds.</title>
        <authorList>
            <person name="Hwang C."/>
            <person name="Copeland A."/>
            <person name="Lucas S."/>
            <person name="Lapidus A."/>
            <person name="Barry K."/>
            <person name="Detter J.C."/>
            <person name="Glavina Del Rio T."/>
            <person name="Hammon N."/>
            <person name="Israni S."/>
            <person name="Dalin E."/>
            <person name="Tice H."/>
            <person name="Pitluck S."/>
            <person name="Chertkov O."/>
            <person name="Brettin T."/>
            <person name="Bruce D."/>
            <person name="Han C."/>
            <person name="Schmutz J."/>
            <person name="Larimer F."/>
            <person name="Land M.L."/>
            <person name="Hauser L."/>
            <person name="Kyrpides N."/>
            <person name="Mikhailova N."/>
            <person name="Ye Q."/>
            <person name="Zhou J."/>
            <person name="Richardson P."/>
            <person name="Fields M.W."/>
        </authorList>
    </citation>
    <scope>NUCLEOTIDE SEQUENCE [LARGE SCALE GENOMIC DNA]</scope>
    <source>
        <strain evidence="13">QYMF</strain>
    </source>
</reference>
<evidence type="ECO:0000256" key="8">
    <source>
        <dbReference type="PROSITE-ProRule" id="PRU00169"/>
    </source>
</evidence>
<dbReference type="GO" id="GO:0006355">
    <property type="term" value="P:regulation of DNA-templated transcription"/>
    <property type="evidence" value="ECO:0007669"/>
    <property type="project" value="InterPro"/>
</dbReference>
<dbReference type="Gene3D" id="1.10.10.10">
    <property type="entry name" value="Winged helix-like DNA-binding domain superfamily/Winged helix DNA-binding domain"/>
    <property type="match status" value="1"/>
</dbReference>
<dbReference type="EMBL" id="CP000724">
    <property type="protein sequence ID" value="ABR49227.1"/>
    <property type="molecule type" value="Genomic_DNA"/>
</dbReference>
<evidence type="ECO:0000313" key="12">
    <source>
        <dbReference type="EMBL" id="ABR49227.1"/>
    </source>
</evidence>
<dbReference type="KEGG" id="amt:Amet_3087"/>
<dbReference type="CDD" id="cd00383">
    <property type="entry name" value="trans_reg_C"/>
    <property type="match status" value="1"/>
</dbReference>
<dbReference type="GO" id="GO:0032993">
    <property type="term" value="C:protein-DNA complex"/>
    <property type="evidence" value="ECO:0007669"/>
    <property type="project" value="TreeGrafter"/>
</dbReference>
<dbReference type="Pfam" id="PF00072">
    <property type="entry name" value="Response_reg"/>
    <property type="match status" value="1"/>
</dbReference>
<dbReference type="Proteomes" id="UP000001572">
    <property type="component" value="Chromosome"/>
</dbReference>
<dbReference type="GO" id="GO:0000976">
    <property type="term" value="F:transcription cis-regulatory region binding"/>
    <property type="evidence" value="ECO:0007669"/>
    <property type="project" value="TreeGrafter"/>
</dbReference>
<evidence type="ECO:0000256" key="5">
    <source>
        <dbReference type="ARBA" id="ARBA00023125"/>
    </source>
</evidence>
<dbReference type="PANTHER" id="PTHR48111:SF40">
    <property type="entry name" value="PHOSPHATE REGULON TRANSCRIPTIONAL REGULATORY PROTEIN PHOB"/>
    <property type="match status" value="1"/>
</dbReference>
<comment type="function">
    <text evidence="7">May play the central regulatory role in sporulation. It may be an element of the effector pathway responsible for the activation of sporulation genes in response to nutritional stress. Spo0A may act in concert with spo0H (a sigma factor) to control the expression of some genes that are critical to the sporulation process.</text>
</comment>
<keyword evidence="4" id="KW-0805">Transcription regulation</keyword>
<gene>
    <name evidence="12" type="ordered locus">Amet_3087</name>
</gene>
<dbReference type="PROSITE" id="PS51755">
    <property type="entry name" value="OMPR_PHOB"/>
    <property type="match status" value="1"/>
</dbReference>
<dbReference type="FunFam" id="1.10.10.10:FF:000018">
    <property type="entry name" value="DNA-binding response regulator ResD"/>
    <property type="match status" value="1"/>
</dbReference>
<keyword evidence="3" id="KW-0902">Two-component regulatory system</keyword>
<dbReference type="SUPFAM" id="SSF46894">
    <property type="entry name" value="C-terminal effector domain of the bipartite response regulators"/>
    <property type="match status" value="1"/>
</dbReference>
<feature type="modified residue" description="4-aspartylphosphate" evidence="8">
    <location>
        <position position="54"/>
    </location>
</feature>
<keyword evidence="13" id="KW-1185">Reference proteome</keyword>
<organism evidence="12 13">
    <name type="scientific">Alkaliphilus metalliredigens (strain QYMF)</name>
    <dbReference type="NCBI Taxonomy" id="293826"/>
    <lineage>
        <taxon>Bacteria</taxon>
        <taxon>Bacillati</taxon>
        <taxon>Bacillota</taxon>
        <taxon>Clostridia</taxon>
        <taxon>Peptostreptococcales</taxon>
        <taxon>Natronincolaceae</taxon>
        <taxon>Alkaliphilus</taxon>
    </lineage>
</organism>
<accession>A6TSQ9</accession>
<evidence type="ECO:0000256" key="7">
    <source>
        <dbReference type="ARBA" id="ARBA00024867"/>
    </source>
</evidence>
<dbReference type="Gene3D" id="3.40.50.2300">
    <property type="match status" value="1"/>
</dbReference>
<evidence type="ECO:0000256" key="6">
    <source>
        <dbReference type="ARBA" id="ARBA00023163"/>
    </source>
</evidence>
<dbReference type="Gene3D" id="6.10.250.690">
    <property type="match status" value="1"/>
</dbReference>
<dbReference type="OrthoDB" id="9790442at2"/>
<dbReference type="InterPro" id="IPR001867">
    <property type="entry name" value="OmpR/PhoB-type_DNA-bd"/>
</dbReference>
<protein>
    <recommendedName>
        <fullName evidence="1">Stage 0 sporulation protein A homolog</fullName>
    </recommendedName>
</protein>
<dbReference type="InterPro" id="IPR011006">
    <property type="entry name" value="CheY-like_superfamily"/>
</dbReference>
<sequence>MNRTKLLVVDDEKNIVELIRMNLTRSGFEIIPCYNGLDAIEITLTQNPDLILLDLMLPDIDGLEVCRRIRLDERIHQTPIIMLTAKSEETDKVIGLGLGADDYITKPFGLRELEARVRTVLRRVMDSKSTTAETATDTNIIQVQDITIDVNRHIVKKQDEIIEFTLSEFKILKKLAESLEHVLSRSLLLEEVTGEKSTPDLRIVDVHIRNIRKKLSDHNDSPKYIETIRGVGYKMK</sequence>
<evidence type="ECO:0000256" key="3">
    <source>
        <dbReference type="ARBA" id="ARBA00023012"/>
    </source>
</evidence>
<keyword evidence="5 9" id="KW-0238">DNA-binding</keyword>
<evidence type="ECO:0000256" key="1">
    <source>
        <dbReference type="ARBA" id="ARBA00018672"/>
    </source>
</evidence>
<dbReference type="InterPro" id="IPR036388">
    <property type="entry name" value="WH-like_DNA-bd_sf"/>
</dbReference>
<dbReference type="PROSITE" id="PS50110">
    <property type="entry name" value="RESPONSE_REGULATORY"/>
    <property type="match status" value="1"/>
</dbReference>
<dbReference type="SMART" id="SM00448">
    <property type="entry name" value="REC"/>
    <property type="match status" value="1"/>
</dbReference>
<name>A6TSQ9_ALKMQ</name>
<evidence type="ECO:0000256" key="4">
    <source>
        <dbReference type="ARBA" id="ARBA00023015"/>
    </source>
</evidence>
<feature type="DNA-binding region" description="OmpR/PhoB-type" evidence="9">
    <location>
        <begin position="138"/>
        <end position="236"/>
    </location>
</feature>
<dbReference type="Pfam" id="PF00486">
    <property type="entry name" value="Trans_reg_C"/>
    <property type="match status" value="1"/>
</dbReference>
<dbReference type="SMART" id="SM00862">
    <property type="entry name" value="Trans_reg_C"/>
    <property type="match status" value="1"/>
</dbReference>
<dbReference type="FunFam" id="3.40.50.2300:FF:000001">
    <property type="entry name" value="DNA-binding response regulator PhoB"/>
    <property type="match status" value="1"/>
</dbReference>
<keyword evidence="6" id="KW-0804">Transcription</keyword>
<dbReference type="SUPFAM" id="SSF52172">
    <property type="entry name" value="CheY-like"/>
    <property type="match status" value="1"/>
</dbReference>
<dbReference type="GO" id="GO:0005829">
    <property type="term" value="C:cytosol"/>
    <property type="evidence" value="ECO:0007669"/>
    <property type="project" value="TreeGrafter"/>
</dbReference>
<dbReference type="InterPro" id="IPR039420">
    <property type="entry name" value="WalR-like"/>
</dbReference>
<dbReference type="HOGENOM" id="CLU_000445_30_4_9"/>
<dbReference type="eggNOG" id="COG0745">
    <property type="taxonomic scope" value="Bacteria"/>
</dbReference>
<dbReference type="PANTHER" id="PTHR48111">
    <property type="entry name" value="REGULATOR OF RPOS"/>
    <property type="match status" value="1"/>
</dbReference>
<evidence type="ECO:0000259" key="11">
    <source>
        <dbReference type="PROSITE" id="PS51755"/>
    </source>
</evidence>
<proteinExistence type="predicted"/>
<feature type="domain" description="OmpR/PhoB-type" evidence="11">
    <location>
        <begin position="138"/>
        <end position="236"/>
    </location>
</feature>
<dbReference type="STRING" id="293826.Amet_3087"/>
<dbReference type="GO" id="GO:0000156">
    <property type="term" value="F:phosphorelay response regulator activity"/>
    <property type="evidence" value="ECO:0007669"/>
    <property type="project" value="TreeGrafter"/>
</dbReference>
<feature type="domain" description="Response regulatory" evidence="10">
    <location>
        <begin position="5"/>
        <end position="121"/>
    </location>
</feature>
<evidence type="ECO:0000259" key="10">
    <source>
        <dbReference type="PROSITE" id="PS50110"/>
    </source>
</evidence>
<evidence type="ECO:0000256" key="9">
    <source>
        <dbReference type="PROSITE-ProRule" id="PRU01091"/>
    </source>
</evidence>
<dbReference type="RefSeq" id="WP_012064193.1">
    <property type="nucleotide sequence ID" value="NC_009633.1"/>
</dbReference>
<dbReference type="AlphaFoldDB" id="A6TSQ9"/>
<evidence type="ECO:0000313" key="13">
    <source>
        <dbReference type="Proteomes" id="UP000001572"/>
    </source>
</evidence>